<evidence type="ECO:0000313" key="4">
    <source>
        <dbReference type="Proteomes" id="UP000182783"/>
    </source>
</evidence>
<accession>A0A1G9JAS3</accession>
<dbReference type="Proteomes" id="UP000070252">
    <property type="component" value="Unassembled WGS sequence"/>
</dbReference>
<evidence type="ECO:0000313" key="3">
    <source>
        <dbReference type="Proteomes" id="UP000070252"/>
    </source>
</evidence>
<dbReference type="AlphaFoldDB" id="A0A1G9JAS3"/>
<name>A0A1G9JAS3_9BACL</name>
<reference evidence="2 4" key="2">
    <citation type="submission" date="2016-10" db="EMBL/GenBank/DDBJ databases">
        <authorList>
            <person name="de Groot N.N."/>
        </authorList>
    </citation>
    <scope>NUCLEOTIDE SEQUENCE [LARGE SCALE GENOMIC DNA]</scope>
    <source>
        <strain evidence="2 4">CGMCC 1.10239</strain>
    </source>
</reference>
<gene>
    <name evidence="1" type="ORF">AML91_14375</name>
    <name evidence="2" type="ORF">SAMN05216191_102399</name>
</gene>
<protein>
    <submittedName>
        <fullName evidence="2">Uncharacterized protein</fullName>
    </submittedName>
</protein>
<dbReference type="Proteomes" id="UP000182783">
    <property type="component" value="Unassembled WGS sequence"/>
</dbReference>
<organism evidence="2 4">
    <name type="scientific">Paenibacillus jilunlii</name>
    <dbReference type="NCBI Taxonomy" id="682956"/>
    <lineage>
        <taxon>Bacteria</taxon>
        <taxon>Bacillati</taxon>
        <taxon>Bacillota</taxon>
        <taxon>Bacilli</taxon>
        <taxon>Bacillales</taxon>
        <taxon>Paenibacillaceae</taxon>
        <taxon>Paenibacillus</taxon>
    </lineage>
</organism>
<evidence type="ECO:0000313" key="1">
    <source>
        <dbReference type="EMBL" id="KWX74826.1"/>
    </source>
</evidence>
<proteinExistence type="predicted"/>
<dbReference type="RefSeq" id="WP_062523630.1">
    <property type="nucleotide sequence ID" value="NZ_CP048429.1"/>
</dbReference>
<sequence>MQISKLGSLVENETDKIIFSHMAEDGDAKLNKRIGDMICTCIGSFRLHTEQKNQIRSTLNGFNADSFGGVGAALLIIPYFEIKFKHMEKIAEASNGFVIHLMNYLIKEIGKAEFIQKIWTLQEAVGISDKFYDGLVDYFGSRKSEIIVPIMSRI</sequence>
<dbReference type="EMBL" id="LIPY01000113">
    <property type="protein sequence ID" value="KWX74826.1"/>
    <property type="molecule type" value="Genomic_DNA"/>
</dbReference>
<keyword evidence="3" id="KW-1185">Reference proteome</keyword>
<reference evidence="1 3" key="1">
    <citation type="submission" date="2015-08" db="EMBL/GenBank/DDBJ databases">
        <title>Genome of Paenibacillus jilunlii.</title>
        <authorList>
            <person name="Sant'Anna F.H."/>
            <person name="Ambrosini A."/>
            <person name="Souza R."/>
            <person name="Bach E."/>
            <person name="Fernandes G."/>
            <person name="Balsanelli E."/>
            <person name="Baura V.A."/>
            <person name="Pedrosa F.O."/>
            <person name="Souza E.M."/>
            <person name="Passaglia L."/>
        </authorList>
    </citation>
    <scope>NUCLEOTIDE SEQUENCE [LARGE SCALE GENOMIC DNA]</scope>
    <source>
        <strain evidence="1 3">DSM 23019</strain>
    </source>
</reference>
<evidence type="ECO:0000313" key="2">
    <source>
        <dbReference type="EMBL" id="SDL34471.1"/>
    </source>
</evidence>
<dbReference type="EMBL" id="FNGM01000002">
    <property type="protein sequence ID" value="SDL34471.1"/>
    <property type="molecule type" value="Genomic_DNA"/>
</dbReference>
<dbReference type="OrthoDB" id="1752586at2"/>